<dbReference type="GO" id="GO:0005634">
    <property type="term" value="C:nucleus"/>
    <property type="evidence" value="ECO:0007669"/>
    <property type="project" value="TreeGrafter"/>
</dbReference>
<dbReference type="Gene3D" id="1.10.510.10">
    <property type="entry name" value="Transferase(Phosphotransferase) domain 1"/>
    <property type="match status" value="2"/>
</dbReference>
<feature type="domain" description="Protein kinase" evidence="13">
    <location>
        <begin position="212"/>
        <end position="474"/>
    </location>
</feature>
<evidence type="ECO:0000313" key="16">
    <source>
        <dbReference type="EMBL" id="CAF3564187.1"/>
    </source>
</evidence>
<gene>
    <name evidence="15" type="ORF">OVA965_LOCUS3682</name>
    <name evidence="16" type="ORF">TMI583_LOCUS3680</name>
</gene>
<dbReference type="PROSITE" id="PS50011">
    <property type="entry name" value="PROTEIN_KINASE_DOM"/>
    <property type="match status" value="2"/>
</dbReference>
<evidence type="ECO:0000256" key="8">
    <source>
        <dbReference type="ARBA" id="ARBA00047899"/>
    </source>
</evidence>
<feature type="compositionally biased region" description="Low complexity" evidence="12">
    <location>
        <begin position="627"/>
        <end position="642"/>
    </location>
</feature>
<dbReference type="SMART" id="SM00591">
    <property type="entry name" value="RWD"/>
    <property type="match status" value="1"/>
</dbReference>
<feature type="region of interest" description="Disordered" evidence="12">
    <location>
        <begin position="606"/>
        <end position="648"/>
    </location>
</feature>
<dbReference type="EC" id="2.7.11.1" evidence="1"/>
<evidence type="ECO:0000259" key="13">
    <source>
        <dbReference type="PROSITE" id="PS50011"/>
    </source>
</evidence>
<dbReference type="InterPro" id="IPR000719">
    <property type="entry name" value="Prot_kinase_dom"/>
</dbReference>
<dbReference type="GO" id="GO:0000077">
    <property type="term" value="P:DNA damage checkpoint signaling"/>
    <property type="evidence" value="ECO:0007669"/>
    <property type="project" value="InterPro"/>
</dbReference>
<feature type="binding site" evidence="11">
    <location>
        <position position="521"/>
    </location>
    <ligand>
        <name>ATP</name>
        <dbReference type="ChEBI" id="CHEBI:30616"/>
    </ligand>
</feature>
<comment type="catalytic activity">
    <reaction evidence="9">
        <text>L-seryl-[protein] + ATP = O-phospho-L-seryl-[protein] + ADP + H(+)</text>
        <dbReference type="Rhea" id="RHEA:17989"/>
        <dbReference type="Rhea" id="RHEA-COMP:9863"/>
        <dbReference type="Rhea" id="RHEA-COMP:11604"/>
        <dbReference type="ChEBI" id="CHEBI:15378"/>
        <dbReference type="ChEBI" id="CHEBI:29999"/>
        <dbReference type="ChEBI" id="CHEBI:30616"/>
        <dbReference type="ChEBI" id="CHEBI:83421"/>
        <dbReference type="ChEBI" id="CHEBI:456216"/>
        <dbReference type="EC" id="2.7.11.1"/>
    </reaction>
</comment>
<dbReference type="Gene3D" id="3.30.930.10">
    <property type="entry name" value="Bira Bifunctional Protein, Domain 2"/>
    <property type="match status" value="1"/>
</dbReference>
<evidence type="ECO:0000256" key="5">
    <source>
        <dbReference type="ARBA" id="ARBA00022777"/>
    </source>
</evidence>
<dbReference type="EMBL" id="CAJNOK010000905">
    <property type="protein sequence ID" value="CAF0782386.1"/>
    <property type="molecule type" value="Genomic_DNA"/>
</dbReference>
<evidence type="ECO:0000256" key="4">
    <source>
        <dbReference type="ARBA" id="ARBA00022741"/>
    </source>
</evidence>
<evidence type="ECO:0000256" key="11">
    <source>
        <dbReference type="PIRSR" id="PIRSR000660-2"/>
    </source>
</evidence>
<dbReference type="SUPFAM" id="SSF55681">
    <property type="entry name" value="Class II aaRS and biotin synthetases"/>
    <property type="match status" value="1"/>
</dbReference>
<sequence>MSELKLAQENELRVLSSMYTTALKDLRTKKDKRSKPPDFRLTLAPSRSNSVIIQLHDDPTIDLHVQETPLYPHEAPILMLKNPKNLSNDVVQRLQKEIDLEVMIYELAQIIETSLGEYRPKKRTSSSQSQQQQIECSSNLGNEVDDGIEREIHVTREKYSEERKRRYRERQNSEPSTVLSKTFEYYRSSSELIIKFENHIKLTVRRGKILYTELHPTLNDYVLHTVYFCTDIDCARAYCLYEWNFEYSLGKLDDDLGAQYRREIGNLENDLKHLISLKHIVLCKIIAYETVIDTPTYTFRVLTECPEASSLEVFDTCPVAEAFLKKIAISLTEVLTYLHSKSVVHREIKSKSIFLLPSGFKLTRTSFVRRLNELHLLFHEGKAPRSLHGSIKNEKINDIYDMGLLLLNLATGRTYEYILDAPDDLSDNLRDFLQSCSNGDSLKSLALAPFLLHTSDSRTDFHRLISDSEGHDGTYSGSINNDDNILVSAQSRLKSDFEVLGIVGTGGFGHVFKIVLKSAHKHLNKKITREVKLLSKLNHQNIVRYYSTWTEEISFENDKVGRSSPSKSGTSTRTSSKPKNIKRLISHNDDDDDSLRKELLMSRNNLGLANTDNTNYDKNVKGDNFENNDTNSSMSSESSSTSSDDESGVFDTRTFHALNVSDGLVIFDHNASGNGDHSEPADIQNVSSSSSSTNGKGKKLQRVLFIQMEYCEGNTLKQLIDRRLLQEKPNMVWMLLREILEGLNHMHEKGIIHRDLKPGNVLLDSKGHAKIGDLGLATITKLSAYVEVSDKHQTLEHSLSIGGKKFYLFIFVNFVKLPFLEAVDIYSLGITFFEMCYPFDTLMERAKILKELRRPDIIVPEHFHQKPFEKHYELLQQMLSHEPDKRPSAKSLLQSNITQFEQEEQFKTLLERMLNDQQSFQYRKTIEKLFEQKNSIIRDATFDPDTQVDTNRLATFHRDSNAYTSVRNTFIRVFEKYGAFFIRLPLMLPDTQLYDKGICSNLKFVSSSGLLLTLPFDSKVPLSRYIARCVSHYGLNNLTTMKCYQIGSVYRETVAEMHPREITECGFDILFTGNTFLPDAEILAVCQDVLLEFHLVQQRNLIICLSHSQLLKAILKYYDVPIEKVDKIISLLTSSAKDRLDSLNSIITECGINEQIAKKLQSLLVIDGPFEKVILDLKKLTKATREGSKLLKSIISELETIVYYAKCYGVYIPIRLTVRFVALNPILNINAFSGFIFQVVCVSQKKRHSVSEIYAGGGRYDSLLEHFRRPSQKSHPLPHMVGVSFDMERMIHLNSTLPAAVRTIHGKTCDTAICLDYNPVELLRLRQDLISIGVGVDTIYELPSYLENLDDYCVASSYNYLIYTRNESVDDYFRFRIYENKKLFSDKRMNNYEIMQHYHSKHLYNNNTSSGNNNSASNSLNSIVDNESSTLLQSVTGSLKNVPPLSSLFVQNEQQANGAQINIMLYYEQNPKLINKKKIENQVQYKLSHILPLFTSKSRIEVFVFDLTDVVLMTFITTLNIEDETSYSQSLRLLIEKLPKLGEMLTRFGEQLKELRFGRTKSKLFVISSVKSDFYRLMVAFS</sequence>
<feature type="compositionally biased region" description="Low complexity" evidence="12">
    <location>
        <begin position="562"/>
        <end position="578"/>
    </location>
</feature>
<dbReference type="Pfam" id="PF05773">
    <property type="entry name" value="RWD"/>
    <property type="match status" value="1"/>
</dbReference>
<feature type="active site" description="Proton acceptor" evidence="10">
    <location>
        <position position="755"/>
    </location>
</feature>
<dbReference type="InterPro" id="IPR016255">
    <property type="entry name" value="Gcn2"/>
</dbReference>
<evidence type="ECO:0000256" key="10">
    <source>
        <dbReference type="PIRSR" id="PIRSR000660-1"/>
    </source>
</evidence>
<dbReference type="InterPro" id="IPR041715">
    <property type="entry name" value="HisRS-like_core"/>
</dbReference>
<feature type="domain" description="RWD" evidence="14">
    <location>
        <begin position="10"/>
        <end position="126"/>
    </location>
</feature>
<evidence type="ECO:0000256" key="9">
    <source>
        <dbReference type="ARBA" id="ARBA00048679"/>
    </source>
</evidence>
<feature type="region of interest" description="Disordered" evidence="12">
    <location>
        <begin position="558"/>
        <end position="589"/>
    </location>
</feature>
<comment type="caution">
    <text evidence="15">The sequence shown here is derived from an EMBL/GenBank/DDBJ whole genome shotgun (WGS) entry which is preliminary data.</text>
</comment>
<dbReference type="GO" id="GO:0005829">
    <property type="term" value="C:cytosol"/>
    <property type="evidence" value="ECO:0007669"/>
    <property type="project" value="TreeGrafter"/>
</dbReference>
<keyword evidence="4 11" id="KW-0547">Nucleotide-binding</keyword>
<dbReference type="InterPro" id="IPR008271">
    <property type="entry name" value="Ser/Thr_kinase_AS"/>
</dbReference>
<feature type="region of interest" description="Disordered" evidence="12">
    <location>
        <begin position="118"/>
        <end position="141"/>
    </location>
</feature>
<dbReference type="PROSITE" id="PS50908">
    <property type="entry name" value="RWD"/>
    <property type="match status" value="1"/>
</dbReference>
<dbReference type="SUPFAM" id="SSF54495">
    <property type="entry name" value="UBC-like"/>
    <property type="match status" value="1"/>
</dbReference>
<evidence type="ECO:0000313" key="17">
    <source>
        <dbReference type="Proteomes" id="UP000677228"/>
    </source>
</evidence>
<keyword evidence="5" id="KW-0418">Kinase</keyword>
<dbReference type="Pfam" id="PF13393">
    <property type="entry name" value="tRNA-synt_His"/>
    <property type="match status" value="1"/>
</dbReference>
<evidence type="ECO:0000256" key="7">
    <source>
        <dbReference type="ARBA" id="ARBA00037982"/>
    </source>
</evidence>
<dbReference type="PROSITE" id="PS00108">
    <property type="entry name" value="PROTEIN_KINASE_ST"/>
    <property type="match status" value="1"/>
</dbReference>
<keyword evidence="6 11" id="KW-0067">ATP-binding</keyword>
<dbReference type="InterPro" id="IPR016135">
    <property type="entry name" value="UBQ-conjugating_enzyme/RWD"/>
</dbReference>
<comment type="similarity">
    <text evidence="7">Belongs to the protein kinase superfamily. Ser/Thr protein kinase family. GCN2 subfamily.</text>
</comment>
<proteinExistence type="inferred from homology"/>
<dbReference type="Gene3D" id="3.30.200.20">
    <property type="entry name" value="Phosphorylase Kinase, domain 1"/>
    <property type="match status" value="2"/>
</dbReference>
<evidence type="ECO:0000256" key="2">
    <source>
        <dbReference type="ARBA" id="ARBA00022527"/>
    </source>
</evidence>
<dbReference type="GO" id="GO:0005524">
    <property type="term" value="F:ATP binding"/>
    <property type="evidence" value="ECO:0007669"/>
    <property type="project" value="UniProtKB-KW"/>
</dbReference>
<dbReference type="Pfam" id="PF00069">
    <property type="entry name" value="Pkinase"/>
    <property type="match status" value="1"/>
</dbReference>
<evidence type="ECO:0000256" key="6">
    <source>
        <dbReference type="ARBA" id="ARBA00022840"/>
    </source>
</evidence>
<evidence type="ECO:0000256" key="12">
    <source>
        <dbReference type="SAM" id="MobiDB-lite"/>
    </source>
</evidence>
<dbReference type="Gene3D" id="3.10.110.10">
    <property type="entry name" value="Ubiquitin Conjugating Enzyme"/>
    <property type="match status" value="1"/>
</dbReference>
<evidence type="ECO:0000256" key="1">
    <source>
        <dbReference type="ARBA" id="ARBA00012513"/>
    </source>
</evidence>
<comment type="catalytic activity">
    <reaction evidence="8">
        <text>L-threonyl-[protein] + ATP = O-phospho-L-threonyl-[protein] + ADP + H(+)</text>
        <dbReference type="Rhea" id="RHEA:46608"/>
        <dbReference type="Rhea" id="RHEA-COMP:11060"/>
        <dbReference type="Rhea" id="RHEA-COMP:11605"/>
        <dbReference type="ChEBI" id="CHEBI:15378"/>
        <dbReference type="ChEBI" id="CHEBI:30013"/>
        <dbReference type="ChEBI" id="CHEBI:30616"/>
        <dbReference type="ChEBI" id="CHEBI:61977"/>
        <dbReference type="ChEBI" id="CHEBI:456216"/>
        <dbReference type="EC" id="2.7.11.1"/>
    </reaction>
</comment>
<dbReference type="PANTHER" id="PTHR11042">
    <property type="entry name" value="EUKARYOTIC TRANSLATION INITIATION FACTOR 2-ALPHA KINASE EIF2-ALPHA KINASE -RELATED"/>
    <property type="match status" value="1"/>
</dbReference>
<dbReference type="InterPro" id="IPR011009">
    <property type="entry name" value="Kinase-like_dom_sf"/>
</dbReference>
<dbReference type="Proteomes" id="UP000677228">
    <property type="component" value="Unassembled WGS sequence"/>
</dbReference>
<name>A0A8S2D1M9_9BILA</name>
<dbReference type="PIRSF" id="PIRSF000660">
    <property type="entry name" value="Ser/Thr_PK_GCN2"/>
    <property type="match status" value="1"/>
</dbReference>
<dbReference type="EMBL" id="CAJOBA010000905">
    <property type="protein sequence ID" value="CAF3564187.1"/>
    <property type="molecule type" value="Genomic_DNA"/>
</dbReference>
<dbReference type="InterPro" id="IPR050339">
    <property type="entry name" value="CC_SR_Kinase"/>
</dbReference>
<dbReference type="GO" id="GO:0004694">
    <property type="term" value="F:eukaryotic translation initiation factor 2alpha kinase activity"/>
    <property type="evidence" value="ECO:0007669"/>
    <property type="project" value="InterPro"/>
</dbReference>
<dbReference type="GO" id="GO:1990625">
    <property type="term" value="P:negative regulation of cytoplasmic translational initiation in response to stress"/>
    <property type="evidence" value="ECO:0007669"/>
    <property type="project" value="TreeGrafter"/>
</dbReference>
<dbReference type="InterPro" id="IPR045864">
    <property type="entry name" value="aa-tRNA-synth_II/BPL/LPL"/>
</dbReference>
<dbReference type="SUPFAM" id="SSF56112">
    <property type="entry name" value="Protein kinase-like (PK-like)"/>
    <property type="match status" value="2"/>
</dbReference>
<feature type="domain" description="Protein kinase" evidence="13">
    <location>
        <begin position="497"/>
        <end position="901"/>
    </location>
</feature>
<feature type="compositionally biased region" description="Polar residues" evidence="12">
    <location>
        <begin position="606"/>
        <end position="617"/>
    </location>
</feature>
<dbReference type="PANTHER" id="PTHR11042:SF136">
    <property type="entry name" value="EIF-2-ALPHA KINASE GCN2"/>
    <property type="match status" value="1"/>
</dbReference>
<reference evidence="15" key="1">
    <citation type="submission" date="2021-02" db="EMBL/GenBank/DDBJ databases">
        <authorList>
            <person name="Nowell W R."/>
        </authorList>
    </citation>
    <scope>NUCLEOTIDE SEQUENCE</scope>
</reference>
<accession>A0A8S2D1M9</accession>
<keyword evidence="2" id="KW-0723">Serine/threonine-protein kinase</keyword>
<feature type="region of interest" description="Disordered" evidence="12">
    <location>
        <begin position="671"/>
        <end position="696"/>
    </location>
</feature>
<organism evidence="15 17">
    <name type="scientific">Didymodactylos carnosus</name>
    <dbReference type="NCBI Taxonomy" id="1234261"/>
    <lineage>
        <taxon>Eukaryota</taxon>
        <taxon>Metazoa</taxon>
        <taxon>Spiralia</taxon>
        <taxon>Gnathifera</taxon>
        <taxon>Rotifera</taxon>
        <taxon>Eurotatoria</taxon>
        <taxon>Bdelloidea</taxon>
        <taxon>Philodinida</taxon>
        <taxon>Philodinidae</taxon>
        <taxon>Didymodactylos</taxon>
    </lineage>
</organism>
<protein>
    <recommendedName>
        <fullName evidence="1">non-specific serine/threonine protein kinase</fullName>
        <ecNumber evidence="1">2.7.11.1</ecNumber>
    </recommendedName>
</protein>
<evidence type="ECO:0000256" key="3">
    <source>
        <dbReference type="ARBA" id="ARBA00022679"/>
    </source>
</evidence>
<dbReference type="Proteomes" id="UP000682733">
    <property type="component" value="Unassembled WGS sequence"/>
</dbReference>
<evidence type="ECO:0000259" key="14">
    <source>
        <dbReference type="PROSITE" id="PS50908"/>
    </source>
</evidence>
<keyword evidence="3" id="KW-0808">Transferase</keyword>
<evidence type="ECO:0000313" key="15">
    <source>
        <dbReference type="EMBL" id="CAF0782386.1"/>
    </source>
</evidence>
<dbReference type="InterPro" id="IPR006575">
    <property type="entry name" value="RWD_dom"/>
</dbReference>
<dbReference type="SMART" id="SM00220">
    <property type="entry name" value="S_TKc"/>
    <property type="match status" value="1"/>
</dbReference>
<dbReference type="CDD" id="cd23823">
    <property type="entry name" value="RWD_GCN2"/>
    <property type="match status" value="1"/>
</dbReference>